<dbReference type="EMBL" id="JAGPYM010000006">
    <property type="protein sequence ID" value="KAH6893119.1"/>
    <property type="molecule type" value="Genomic_DNA"/>
</dbReference>
<dbReference type="Pfam" id="PF08982">
    <property type="entry name" value="AtaL"/>
    <property type="match status" value="1"/>
</dbReference>
<dbReference type="OrthoDB" id="2320332at2759"/>
<dbReference type="InterPro" id="IPR023393">
    <property type="entry name" value="START-like_dom_sf"/>
</dbReference>
<accession>A0A9P8W7K3</accession>
<dbReference type="InterPro" id="IPR015075">
    <property type="entry name" value="AtaL"/>
</dbReference>
<reference evidence="1 2" key="1">
    <citation type="journal article" date="2021" name="Nat. Commun.">
        <title>Genetic determinants of endophytism in the Arabidopsis root mycobiome.</title>
        <authorList>
            <person name="Mesny F."/>
            <person name="Miyauchi S."/>
            <person name="Thiergart T."/>
            <person name="Pickel B."/>
            <person name="Atanasova L."/>
            <person name="Karlsson M."/>
            <person name="Huettel B."/>
            <person name="Barry K.W."/>
            <person name="Haridas S."/>
            <person name="Chen C."/>
            <person name="Bauer D."/>
            <person name="Andreopoulos W."/>
            <person name="Pangilinan J."/>
            <person name="LaButti K."/>
            <person name="Riley R."/>
            <person name="Lipzen A."/>
            <person name="Clum A."/>
            <person name="Drula E."/>
            <person name="Henrissat B."/>
            <person name="Kohler A."/>
            <person name="Grigoriev I.V."/>
            <person name="Martin F.M."/>
            <person name="Hacquard S."/>
        </authorList>
    </citation>
    <scope>NUCLEOTIDE SEQUENCE [LARGE SCALE GENOMIC DNA]</scope>
    <source>
        <strain evidence="1 2">MPI-CAGE-CH-0241</strain>
    </source>
</reference>
<comment type="caution">
    <text evidence="1">The sequence shown here is derived from an EMBL/GenBank/DDBJ whole genome shotgun (WGS) entry which is preliminary data.</text>
</comment>
<organism evidence="1 2">
    <name type="scientific">Thelonectria olida</name>
    <dbReference type="NCBI Taxonomy" id="1576542"/>
    <lineage>
        <taxon>Eukaryota</taxon>
        <taxon>Fungi</taxon>
        <taxon>Dikarya</taxon>
        <taxon>Ascomycota</taxon>
        <taxon>Pezizomycotina</taxon>
        <taxon>Sordariomycetes</taxon>
        <taxon>Hypocreomycetidae</taxon>
        <taxon>Hypocreales</taxon>
        <taxon>Nectriaceae</taxon>
        <taxon>Thelonectria</taxon>
    </lineage>
</organism>
<gene>
    <name evidence="1" type="ORF">B0T10DRAFT_481564</name>
</gene>
<sequence length="166" mass="18621">MVVINIAYTAPINPPGIPSVLSQDQVWAGLKLKAIRPQEFVPAIIACKVLHQEPFDSGDKIERLVTFASDAKLKEDADPVKEICYQYNSNLVVYHQGDGSTIYNMISTGQDGGLHLTYSFEWRHPEIPEGSEEAKMLGENHWRVARIAVENSILTFRRLVNDGEIK</sequence>
<dbReference type="AlphaFoldDB" id="A0A9P8W7K3"/>
<name>A0A9P8W7K3_9HYPO</name>
<evidence type="ECO:0000313" key="2">
    <source>
        <dbReference type="Proteomes" id="UP000777438"/>
    </source>
</evidence>
<evidence type="ECO:0008006" key="3">
    <source>
        <dbReference type="Google" id="ProtNLM"/>
    </source>
</evidence>
<evidence type="ECO:0000313" key="1">
    <source>
        <dbReference type="EMBL" id="KAH6893119.1"/>
    </source>
</evidence>
<keyword evidence="2" id="KW-1185">Reference proteome</keyword>
<dbReference type="Gene3D" id="3.30.530.20">
    <property type="match status" value="1"/>
</dbReference>
<protein>
    <recommendedName>
        <fullName evidence="3">DUF1857-domain-containing protein</fullName>
    </recommendedName>
</protein>
<dbReference type="SUPFAM" id="SSF55961">
    <property type="entry name" value="Bet v1-like"/>
    <property type="match status" value="1"/>
</dbReference>
<dbReference type="Proteomes" id="UP000777438">
    <property type="component" value="Unassembled WGS sequence"/>
</dbReference>
<proteinExistence type="predicted"/>